<gene>
    <name evidence="1" type="ORF">METZ01_LOCUS162225</name>
</gene>
<dbReference type="AlphaFoldDB" id="A0A382B791"/>
<dbReference type="EMBL" id="UINC01028420">
    <property type="protein sequence ID" value="SVB09371.1"/>
    <property type="molecule type" value="Genomic_DNA"/>
</dbReference>
<proteinExistence type="predicted"/>
<protein>
    <submittedName>
        <fullName evidence="1">Uncharacterized protein</fullName>
    </submittedName>
</protein>
<organism evidence="1">
    <name type="scientific">marine metagenome</name>
    <dbReference type="NCBI Taxonomy" id="408172"/>
    <lineage>
        <taxon>unclassified sequences</taxon>
        <taxon>metagenomes</taxon>
        <taxon>ecological metagenomes</taxon>
    </lineage>
</organism>
<feature type="non-terminal residue" evidence="1">
    <location>
        <position position="503"/>
    </location>
</feature>
<accession>A0A382B791</accession>
<sequence length="503" mass="53195">MKKLITLFLSAILCVSTLPAQVIDGNYELDSLVVKYVTVVRDVNQAGNDGNTYTTTYDDSAATYAIRVGWPDADTSLFDYELPYFDVGDTIGVLDVPLGSAAALAAFGLGLNTDFTAGAYTINAGSVYPTTNTQDCVTEQVFLPIQDQGTWTDGGYDPAVVGNSVKYGWGIITSGVFASFSAPDMVNHVYGTDYGLMSDGTETAMPNWGYIQINFTDDTYTTPDGLNIGWEAHDGPDASIGIVSTGDPYFVQAEADLGLLNGMVGRAGIPADSVTIGAVAQLAAGAGITINLPTDNPPYMLGGEGITHPTTGEEGYGAFTSEWGYIFDPTGDLLGGGDGVAFSGDEALQFTGYYATWNVLKTLFAISEGATAALLGGALADPTAPNIPMLADSLIDYTMYYWDVHENVQAALNDGLDAAVQTELATWLGAGLGLADVGNLFLGYVLGALTQYEAQLLNSSGGAITVDDSDHDLSLDDFDDYSYYYYDEVWFPNGGRLYVQSNA</sequence>
<reference evidence="1" key="1">
    <citation type="submission" date="2018-05" db="EMBL/GenBank/DDBJ databases">
        <authorList>
            <person name="Lanie J.A."/>
            <person name="Ng W.-L."/>
            <person name="Kazmierczak K.M."/>
            <person name="Andrzejewski T.M."/>
            <person name="Davidsen T.M."/>
            <person name="Wayne K.J."/>
            <person name="Tettelin H."/>
            <person name="Glass J.I."/>
            <person name="Rusch D."/>
            <person name="Podicherti R."/>
            <person name="Tsui H.-C.T."/>
            <person name="Winkler M.E."/>
        </authorList>
    </citation>
    <scope>NUCLEOTIDE SEQUENCE</scope>
</reference>
<name>A0A382B791_9ZZZZ</name>
<evidence type="ECO:0000313" key="1">
    <source>
        <dbReference type="EMBL" id="SVB09371.1"/>
    </source>
</evidence>